<reference evidence="1 2" key="1">
    <citation type="journal article" date="2010" name="Proc. Natl. Acad. Sci. U.S.A.">
        <title>Enigmatic, ultrasmall, uncultivated Archaea.</title>
        <authorList>
            <person name="Baker B.J."/>
            <person name="Comolli L.R."/>
            <person name="Dick G.J."/>
            <person name="Hauser L.J."/>
            <person name="Hyatt D."/>
            <person name="Dill B.D."/>
            <person name="Land M.L."/>
            <person name="Verberkmoes N.C."/>
            <person name="Hettich R.L."/>
            <person name="Banfield J.F."/>
        </authorList>
    </citation>
    <scope>NUCLEOTIDE SEQUENCE [LARGE SCALE GENOMIC DNA]</scope>
</reference>
<accession>D6GX14</accession>
<name>D6GX14_PARA5</name>
<dbReference type="AlphaFoldDB" id="D6GX14"/>
<dbReference type="EMBL" id="GG745614">
    <property type="protein sequence ID" value="EFD92237.1"/>
    <property type="molecule type" value="Genomic_DNA"/>
</dbReference>
<gene>
    <name evidence="1" type="ORF">BJBARM5_1038</name>
</gene>
<organism evidence="1 2">
    <name type="scientific">Candidatus Parvarchaeum acidophilus ARMAN-5</name>
    <dbReference type="NCBI Taxonomy" id="662762"/>
    <lineage>
        <taxon>Archaea</taxon>
        <taxon>Candidatus Parvarchaeota</taxon>
        <taxon>Candidatus Parvarchaeum</taxon>
    </lineage>
</organism>
<evidence type="ECO:0000313" key="2">
    <source>
        <dbReference type="Proteomes" id="UP000009376"/>
    </source>
</evidence>
<protein>
    <submittedName>
        <fullName evidence="1">Uncharacterized protein</fullName>
    </submittedName>
</protein>
<evidence type="ECO:0000313" key="1">
    <source>
        <dbReference type="EMBL" id="EFD92237.1"/>
    </source>
</evidence>
<proteinExistence type="predicted"/>
<dbReference type="Proteomes" id="UP000009376">
    <property type="component" value="Unassembled WGS sequence"/>
</dbReference>
<sequence length="50" mass="5550">MEGNSKFNVICPNCGAGAYLIGDAEEMICPNCKKPFKVSEGKKRLKEMRL</sequence>